<dbReference type="Proteomes" id="UP000094501">
    <property type="component" value="Unassembled WGS sequence"/>
</dbReference>
<organism evidence="1 2">
    <name type="scientific">Methyloceanibacter methanicus</name>
    <dbReference type="NCBI Taxonomy" id="1774968"/>
    <lineage>
        <taxon>Bacteria</taxon>
        <taxon>Pseudomonadati</taxon>
        <taxon>Pseudomonadota</taxon>
        <taxon>Alphaproteobacteria</taxon>
        <taxon>Hyphomicrobiales</taxon>
        <taxon>Hyphomicrobiaceae</taxon>
        <taxon>Methyloceanibacter</taxon>
    </lineage>
</organism>
<gene>
    <name evidence="1" type="ORF">AUC68_02750</name>
</gene>
<dbReference type="RefSeq" id="WP_069437062.1">
    <property type="nucleotide sequence ID" value="NZ_LPWG01000010.1"/>
</dbReference>
<sequence length="115" mass="12483">MVKPIYKILADAAYDAAKSEGRFVGTADDLRDGFIHFSAGHQVAETLSKHYAGQEELVLLSVDPDRLGASLKWEESRGGDLFPHLYGPLELDAIVAEVPLALDADNRHILPEGVA</sequence>
<dbReference type="AlphaFoldDB" id="A0A1E3W374"/>
<keyword evidence="2" id="KW-1185">Reference proteome</keyword>
<dbReference type="OrthoDB" id="9799937at2"/>
<dbReference type="SUPFAM" id="SSF56399">
    <property type="entry name" value="ADP-ribosylation"/>
    <property type="match status" value="1"/>
</dbReference>
<dbReference type="Gene3D" id="3.20.170.20">
    <property type="entry name" value="Protein of unknown function DUF952"/>
    <property type="match status" value="1"/>
</dbReference>
<evidence type="ECO:0000313" key="1">
    <source>
        <dbReference type="EMBL" id="ODS00243.1"/>
    </source>
</evidence>
<evidence type="ECO:0000313" key="2">
    <source>
        <dbReference type="Proteomes" id="UP000094501"/>
    </source>
</evidence>
<protein>
    <submittedName>
        <fullName evidence="1">Dihydroorotate dehydrogenase</fullName>
    </submittedName>
</protein>
<comment type="caution">
    <text evidence="1">The sequence shown here is derived from an EMBL/GenBank/DDBJ whole genome shotgun (WGS) entry which is preliminary data.</text>
</comment>
<dbReference type="Pfam" id="PF06108">
    <property type="entry name" value="DUF952"/>
    <property type="match status" value="1"/>
</dbReference>
<reference evidence="1 2" key="1">
    <citation type="journal article" date="2016" name="Environ. Microbiol.">
        <title>New Methyloceanibacter diversity from North Sea sediments includes methanotroph containing solely the soluble methane monooxygenase.</title>
        <authorList>
            <person name="Vekeman B."/>
            <person name="Kerckhof F.M."/>
            <person name="Cremers G."/>
            <person name="de Vos P."/>
            <person name="Vandamme P."/>
            <person name="Boon N."/>
            <person name="Op den Camp H.J."/>
            <person name="Heylen K."/>
        </authorList>
    </citation>
    <scope>NUCLEOTIDE SEQUENCE [LARGE SCALE GENOMIC DNA]</scope>
    <source>
        <strain evidence="1 2">R-67174</strain>
    </source>
</reference>
<accession>A0A1E3W374</accession>
<dbReference type="PANTHER" id="PTHR34129:SF1">
    <property type="entry name" value="DUF952 DOMAIN-CONTAINING PROTEIN"/>
    <property type="match status" value="1"/>
</dbReference>
<dbReference type="InterPro" id="IPR009297">
    <property type="entry name" value="DUF952"/>
</dbReference>
<proteinExistence type="predicted"/>
<dbReference type="EMBL" id="LPWG01000010">
    <property type="protein sequence ID" value="ODS00243.1"/>
    <property type="molecule type" value="Genomic_DNA"/>
</dbReference>
<dbReference type="STRING" id="1774968.AUC68_02750"/>
<name>A0A1E3W374_9HYPH</name>
<dbReference type="PANTHER" id="PTHR34129">
    <property type="entry name" value="BLR1139 PROTEIN"/>
    <property type="match status" value="1"/>
</dbReference>